<name>A0A3P8UN22_CYNSE</name>
<dbReference type="Gene3D" id="3.30.160.60">
    <property type="entry name" value="Classic Zinc Finger"/>
    <property type="match status" value="1"/>
</dbReference>
<reference evidence="2 3" key="1">
    <citation type="journal article" date="2014" name="Nat. Genet.">
        <title>Whole-genome sequence of a flatfish provides insights into ZW sex chromosome evolution and adaptation to a benthic lifestyle.</title>
        <authorList>
            <person name="Chen S."/>
            <person name="Zhang G."/>
            <person name="Shao C."/>
            <person name="Huang Q."/>
            <person name="Liu G."/>
            <person name="Zhang P."/>
            <person name="Song W."/>
            <person name="An N."/>
            <person name="Chalopin D."/>
            <person name="Volff J.N."/>
            <person name="Hong Y."/>
            <person name="Li Q."/>
            <person name="Sha Z."/>
            <person name="Zhou H."/>
            <person name="Xie M."/>
            <person name="Yu Q."/>
            <person name="Liu Y."/>
            <person name="Xiang H."/>
            <person name="Wang N."/>
            <person name="Wu K."/>
            <person name="Yang C."/>
            <person name="Zhou Q."/>
            <person name="Liao X."/>
            <person name="Yang L."/>
            <person name="Hu Q."/>
            <person name="Zhang J."/>
            <person name="Meng L."/>
            <person name="Jin L."/>
            <person name="Tian Y."/>
            <person name="Lian J."/>
            <person name="Yang J."/>
            <person name="Miao G."/>
            <person name="Liu S."/>
            <person name="Liang Z."/>
            <person name="Yan F."/>
            <person name="Li Y."/>
            <person name="Sun B."/>
            <person name="Zhang H."/>
            <person name="Zhang J."/>
            <person name="Zhu Y."/>
            <person name="Du M."/>
            <person name="Zhao Y."/>
            <person name="Schartl M."/>
            <person name="Tang Q."/>
            <person name="Wang J."/>
        </authorList>
    </citation>
    <scope>NUCLEOTIDE SEQUENCE</scope>
</reference>
<organism evidence="2 3">
    <name type="scientific">Cynoglossus semilaevis</name>
    <name type="common">Tongue sole</name>
    <dbReference type="NCBI Taxonomy" id="244447"/>
    <lineage>
        <taxon>Eukaryota</taxon>
        <taxon>Metazoa</taxon>
        <taxon>Chordata</taxon>
        <taxon>Craniata</taxon>
        <taxon>Vertebrata</taxon>
        <taxon>Euteleostomi</taxon>
        <taxon>Actinopterygii</taxon>
        <taxon>Neopterygii</taxon>
        <taxon>Teleostei</taxon>
        <taxon>Neoteleostei</taxon>
        <taxon>Acanthomorphata</taxon>
        <taxon>Carangaria</taxon>
        <taxon>Pleuronectiformes</taxon>
        <taxon>Pleuronectoidei</taxon>
        <taxon>Cynoglossidae</taxon>
        <taxon>Cynoglossinae</taxon>
        <taxon>Cynoglossus</taxon>
    </lineage>
</organism>
<evidence type="ECO:0000259" key="1">
    <source>
        <dbReference type="Pfam" id="PF19088"/>
    </source>
</evidence>
<dbReference type="Ensembl" id="ENSCSET00000003826.1">
    <property type="protein sequence ID" value="ENSCSEP00000003777.1"/>
    <property type="gene ID" value="ENSCSEG00000002467.1"/>
</dbReference>
<proteinExistence type="predicted"/>
<dbReference type="SUPFAM" id="SSF57667">
    <property type="entry name" value="beta-beta-alpha zinc fingers"/>
    <property type="match status" value="1"/>
</dbReference>
<dbReference type="STRING" id="244447.ENSCSEP00000003777"/>
<dbReference type="Proteomes" id="UP000265120">
    <property type="component" value="Chromosome 2"/>
</dbReference>
<reference evidence="2" key="3">
    <citation type="submission" date="2025-09" db="UniProtKB">
        <authorList>
            <consortium name="Ensembl"/>
        </authorList>
    </citation>
    <scope>IDENTIFICATION</scope>
</reference>
<keyword evidence="3" id="KW-1185">Reference proteome</keyword>
<protein>
    <recommendedName>
        <fullName evidence="1">Terminal uridylyltransferase 4/7 nucleotidyltransferase domain-containing protein</fullName>
    </recommendedName>
</protein>
<dbReference type="InParanoid" id="A0A3P8UN22"/>
<dbReference type="InterPro" id="IPR036236">
    <property type="entry name" value="Znf_C2H2_sf"/>
</dbReference>
<reference evidence="2" key="2">
    <citation type="submission" date="2025-08" db="UniProtKB">
        <authorList>
            <consortium name="Ensembl"/>
        </authorList>
    </citation>
    <scope>IDENTIFICATION</scope>
</reference>
<dbReference type="AlphaFoldDB" id="A0A3P8UN22"/>
<feature type="domain" description="Terminal uridylyltransferase 4/7 nucleotidyltransferase" evidence="1">
    <location>
        <begin position="76"/>
        <end position="135"/>
    </location>
</feature>
<dbReference type="Pfam" id="PF19088">
    <property type="entry name" value="TUTase"/>
    <property type="match status" value="1"/>
</dbReference>
<dbReference type="InterPro" id="IPR045100">
    <property type="entry name" value="TUT4/7_NTP_transf"/>
</dbReference>
<accession>A0A3P8UN22</accession>
<sequence>MMKLTYQIFLKSAALVHNYRKICSEEISYSSFYYLQQSPEYPNYQYLCKLCSVHIENIQGAHKHIKEKRHKKNITEKQEENELRALPPPSAAQLKAVDAAVMATGQQHGISEEDFRVRQAVVIKMEEIIKRKLSGWTPVCRSLGNLNITFVS</sequence>
<evidence type="ECO:0000313" key="2">
    <source>
        <dbReference type="Ensembl" id="ENSCSEP00000003777.1"/>
    </source>
</evidence>
<evidence type="ECO:0000313" key="3">
    <source>
        <dbReference type="Proteomes" id="UP000265120"/>
    </source>
</evidence>
<dbReference type="GO" id="GO:0016779">
    <property type="term" value="F:nucleotidyltransferase activity"/>
    <property type="evidence" value="ECO:0007669"/>
    <property type="project" value="InterPro"/>
</dbReference>
<dbReference type="GeneTree" id="ENSGT00940000156988"/>